<dbReference type="Pfam" id="PF02687">
    <property type="entry name" value="FtsX"/>
    <property type="match status" value="2"/>
</dbReference>
<gene>
    <name evidence="9" type="ORF">Ato02nite_049290</name>
</gene>
<feature type="transmembrane region" description="Helical" evidence="7">
    <location>
        <begin position="258"/>
        <end position="282"/>
    </location>
</feature>
<keyword evidence="4 7" id="KW-1133">Transmembrane helix</keyword>
<evidence type="ECO:0000256" key="1">
    <source>
        <dbReference type="ARBA" id="ARBA00004651"/>
    </source>
</evidence>
<evidence type="ECO:0000259" key="8">
    <source>
        <dbReference type="Pfam" id="PF02687"/>
    </source>
</evidence>
<feature type="transmembrane region" description="Helical" evidence="7">
    <location>
        <begin position="718"/>
        <end position="747"/>
    </location>
</feature>
<dbReference type="PANTHER" id="PTHR30572">
    <property type="entry name" value="MEMBRANE COMPONENT OF TRANSPORTER-RELATED"/>
    <property type="match status" value="1"/>
</dbReference>
<feature type="transmembrane region" description="Helical" evidence="7">
    <location>
        <begin position="303"/>
        <end position="328"/>
    </location>
</feature>
<evidence type="ECO:0000256" key="6">
    <source>
        <dbReference type="ARBA" id="ARBA00038076"/>
    </source>
</evidence>
<comment type="subcellular location">
    <subcellularLocation>
        <location evidence="1">Cell membrane</location>
        <topology evidence="1">Multi-pass membrane protein</topology>
    </subcellularLocation>
</comment>
<feature type="domain" description="ABC3 transporter permease C-terminal" evidence="8">
    <location>
        <begin position="726"/>
        <end position="840"/>
    </location>
</feature>
<evidence type="ECO:0000256" key="2">
    <source>
        <dbReference type="ARBA" id="ARBA00022475"/>
    </source>
</evidence>
<evidence type="ECO:0000256" key="5">
    <source>
        <dbReference type="ARBA" id="ARBA00023136"/>
    </source>
</evidence>
<keyword evidence="10" id="KW-1185">Reference proteome</keyword>
<dbReference type="RefSeq" id="WP_213008960.1">
    <property type="nucleotide sequence ID" value="NZ_BOQN01000063.1"/>
</dbReference>
<protein>
    <submittedName>
        <fullName evidence="9">Membrane protein</fullName>
    </submittedName>
</protein>
<keyword evidence="2" id="KW-1003">Cell membrane</keyword>
<evidence type="ECO:0000313" key="9">
    <source>
        <dbReference type="EMBL" id="GIM93136.1"/>
    </source>
</evidence>
<evidence type="ECO:0000256" key="7">
    <source>
        <dbReference type="SAM" id="Phobius"/>
    </source>
</evidence>
<feature type="transmembrane region" description="Helical" evidence="7">
    <location>
        <begin position="806"/>
        <end position="830"/>
    </location>
</feature>
<feature type="domain" description="ABC3 transporter permease C-terminal" evidence="8">
    <location>
        <begin position="261"/>
        <end position="380"/>
    </location>
</feature>
<comment type="caution">
    <text evidence="9">The sequence shown here is derived from an EMBL/GenBank/DDBJ whole genome shotgun (WGS) entry which is preliminary data.</text>
</comment>
<evidence type="ECO:0000313" key="10">
    <source>
        <dbReference type="Proteomes" id="UP000677082"/>
    </source>
</evidence>
<reference evidence="9 10" key="1">
    <citation type="submission" date="2021-03" db="EMBL/GenBank/DDBJ databases">
        <title>Whole genome shotgun sequence of Actinoplanes toevensis NBRC 105298.</title>
        <authorList>
            <person name="Komaki H."/>
            <person name="Tamura T."/>
        </authorList>
    </citation>
    <scope>NUCLEOTIDE SEQUENCE [LARGE SCALE GENOMIC DNA]</scope>
    <source>
        <strain evidence="9 10">NBRC 105298</strain>
    </source>
</reference>
<keyword evidence="5 7" id="KW-0472">Membrane</keyword>
<keyword evidence="3 7" id="KW-0812">Transmembrane</keyword>
<evidence type="ECO:0000256" key="3">
    <source>
        <dbReference type="ARBA" id="ARBA00022692"/>
    </source>
</evidence>
<dbReference type="GO" id="GO:0022857">
    <property type="term" value="F:transmembrane transporter activity"/>
    <property type="evidence" value="ECO:0007669"/>
    <property type="project" value="TreeGrafter"/>
</dbReference>
<accession>A0A919TE22</accession>
<feature type="transmembrane region" description="Helical" evidence="7">
    <location>
        <begin position="490"/>
        <end position="514"/>
    </location>
</feature>
<evidence type="ECO:0000256" key="4">
    <source>
        <dbReference type="ARBA" id="ARBA00022989"/>
    </source>
</evidence>
<dbReference type="AlphaFoldDB" id="A0A919TE22"/>
<feature type="transmembrane region" description="Helical" evidence="7">
    <location>
        <begin position="775"/>
        <end position="794"/>
    </location>
</feature>
<name>A0A919TE22_9ACTN</name>
<feature type="transmembrane region" description="Helical" evidence="7">
    <location>
        <begin position="444"/>
        <end position="469"/>
    </location>
</feature>
<dbReference type="Proteomes" id="UP000677082">
    <property type="component" value="Unassembled WGS sequence"/>
</dbReference>
<dbReference type="PANTHER" id="PTHR30572:SF4">
    <property type="entry name" value="ABC TRANSPORTER PERMEASE YTRF"/>
    <property type="match status" value="1"/>
</dbReference>
<sequence>MSAVLRTQLRGVARRPARLLLTGLAVLVVSFVVYATVLAQTITERSVLNGLSGTPEAVDLVVDNGSISTAELAAIGRIPGVAETAGRLDAGGQIGTEYLNLSADSGTGPLSVTTLTSGRKPTGPGEITITARTAERLGLKVGGTTKATFRYSDDGKPIDPATLTVVGMVEGPEDYGFQAYAPQATVSTLVGDTFLRRIDLRLAPGADADAVRKQIQDLTATAASKVKDGTKPEIATGADVRLAEAKQKADQVDSVFEVIAIFVAIAVVAAGLVAASTFRIVFAQRMKQLALLRAVGAGRGGVSLSLAVEGALVGLATGTTGVLLALGAGHLVPALVRTFGPKIESPGFPLLPALGTILLAVVITMVAVVAPAFTAGRVSPLEALRGAGTTGARKDIGKLRWAAGLLLVVVAGLLAAFVATRLPGRDPKDYDPTTNLLAVVGSGGFAFLALIALGPALVRPVLFLLGMPIRRSGPVGRLAAGGVGSAPRRAAAVSVVVALGVTLIAGTLVGGASIRLLAERETASSAPADYEMSAHGDPLITAAAVDQLKSRPELANVTAYRRLDVKVAGTNIDGLNANDLNIGALPELKKLDVVGGSLADLGPGKVVISGFTAELTGLTVGDEATLSNGKKVRKLTVVAKLPDSAPLGSAMVVDPSDLTALGAPAGYAGLLADAATAGEQGRTDGRRALTDANNAAGGQWGIDVLADQRDEIDKELTVLLGIALGLIGLTVMIAVVGVGTTTALSVVERVRESGLLRAVGLSRGGLRIMLTTESALYGVIGAALGLALGVPYAWLMVKALGVNAPLSLPVAQLALVFVILVLLTAAAGVLPARRAARVSPVAALGTE</sequence>
<proteinExistence type="inferred from homology"/>
<dbReference type="InterPro" id="IPR003838">
    <property type="entry name" value="ABC3_permease_C"/>
</dbReference>
<organism evidence="9 10">
    <name type="scientific">Paractinoplanes toevensis</name>
    <dbReference type="NCBI Taxonomy" id="571911"/>
    <lineage>
        <taxon>Bacteria</taxon>
        <taxon>Bacillati</taxon>
        <taxon>Actinomycetota</taxon>
        <taxon>Actinomycetes</taxon>
        <taxon>Micromonosporales</taxon>
        <taxon>Micromonosporaceae</taxon>
        <taxon>Paractinoplanes</taxon>
    </lineage>
</organism>
<feature type="transmembrane region" description="Helical" evidence="7">
    <location>
        <begin position="401"/>
        <end position="424"/>
    </location>
</feature>
<dbReference type="InterPro" id="IPR050250">
    <property type="entry name" value="Macrolide_Exporter_MacB"/>
</dbReference>
<comment type="similarity">
    <text evidence="6">Belongs to the ABC-4 integral membrane protein family.</text>
</comment>
<feature type="transmembrane region" description="Helical" evidence="7">
    <location>
        <begin position="348"/>
        <end position="375"/>
    </location>
</feature>
<dbReference type="GO" id="GO:0005886">
    <property type="term" value="C:plasma membrane"/>
    <property type="evidence" value="ECO:0007669"/>
    <property type="project" value="UniProtKB-SubCell"/>
</dbReference>
<dbReference type="EMBL" id="BOQN01000063">
    <property type="protein sequence ID" value="GIM93136.1"/>
    <property type="molecule type" value="Genomic_DNA"/>
</dbReference>